<reference evidence="1" key="1">
    <citation type="journal article" date="2020" name="Nature">
        <title>Giant virus diversity and host interactions through global metagenomics.</title>
        <authorList>
            <person name="Schulz F."/>
            <person name="Roux S."/>
            <person name="Paez-Espino D."/>
            <person name="Jungbluth S."/>
            <person name="Walsh D.A."/>
            <person name="Denef V.J."/>
            <person name="McMahon K.D."/>
            <person name="Konstantinidis K.T."/>
            <person name="Eloe-Fadrosh E.A."/>
            <person name="Kyrpides N.C."/>
            <person name="Woyke T."/>
        </authorList>
    </citation>
    <scope>NUCLEOTIDE SEQUENCE</scope>
    <source>
        <strain evidence="1">GVMAG-M-3300021354-14</strain>
    </source>
</reference>
<name>A0A6C0CK27_9ZZZZ</name>
<organism evidence="1">
    <name type="scientific">viral metagenome</name>
    <dbReference type="NCBI Taxonomy" id="1070528"/>
    <lineage>
        <taxon>unclassified sequences</taxon>
        <taxon>metagenomes</taxon>
        <taxon>organismal metagenomes</taxon>
    </lineage>
</organism>
<protein>
    <submittedName>
        <fullName evidence="1">Uncharacterized protein</fullName>
    </submittedName>
</protein>
<dbReference type="EMBL" id="MN739448">
    <property type="protein sequence ID" value="QHT04958.1"/>
    <property type="molecule type" value="Genomic_DNA"/>
</dbReference>
<accession>A0A6C0CK27</accession>
<sequence length="83" mass="9554">MEIQRVWAAHSEKLHAALEICGIYKPDICAIWLGSKELVLRKSWNGNLMHLQEELKKHDLTRPLTVRFETLADTGEQLDAMVL</sequence>
<proteinExistence type="predicted"/>
<evidence type="ECO:0000313" key="1">
    <source>
        <dbReference type="EMBL" id="QHT04958.1"/>
    </source>
</evidence>
<dbReference type="AlphaFoldDB" id="A0A6C0CK27"/>